<protein>
    <submittedName>
        <fullName evidence="1">Uncharacterized protein</fullName>
    </submittedName>
</protein>
<evidence type="ECO:0000313" key="2">
    <source>
        <dbReference type="Proteomes" id="UP000639643"/>
    </source>
</evidence>
<organism evidence="1 2">
    <name type="scientific">Colletotrichum musicola</name>
    <dbReference type="NCBI Taxonomy" id="2175873"/>
    <lineage>
        <taxon>Eukaryota</taxon>
        <taxon>Fungi</taxon>
        <taxon>Dikarya</taxon>
        <taxon>Ascomycota</taxon>
        <taxon>Pezizomycotina</taxon>
        <taxon>Sordariomycetes</taxon>
        <taxon>Hypocreomycetidae</taxon>
        <taxon>Glomerellales</taxon>
        <taxon>Glomerellaceae</taxon>
        <taxon>Colletotrichum</taxon>
        <taxon>Colletotrichum orchidearum species complex</taxon>
    </lineage>
</organism>
<proteinExistence type="predicted"/>
<name>A0A8H6MTU6_9PEZI</name>
<sequence>MYEYGFVSSLSKFLRPSLRPRLIGDVLCVRGVLLDVVLAAAEELSRATSMQDIGIIWKSWKALKAHSEQAIPGSRLGAFADCVTAGNPLAPFAHVHWEHHFADYVQELALKSNETELPDGLASDIGGNADWASFLAGHIIDKRRLVLTDRCYFGLVPGLSRRGDVVAVVGGTLTPLILREGPQGHSRVVGDAYVTSKAAFYSESGTRQYKLLGDIGAEDWLDWGAEEQDIFLGSVRTSKAAREDKVAPQAVALRRPWLGRVCVLDVVPHHKPESAFGDQIQDALFLLPTIFPIAFAARCGKGMKSIALYKSQTGMSLRLLELLSGSSSLFSALERVILLRHFGIVSIITTIMWLLSPLGGQALSPRLLTKERFYANYTQEATSLSSDFLNRFSLDSGSGALTVLPRVATVYLSSLSSSVNVRGSPRDVWGNPKLSVANWDAGEADSDGWKSLAVTNNTDTYTNLLGLPVKAFGDRTTSEFTVPSIDLKVRCSSLELTDTDTFKNNLKEPLVANFTGGGSYPNGTTSIVIPTAHPSFGFTTAFLFFGQTSWSRFVTDRTQPINIFYGVRAPFDPTKRYRPKIAYLVSLATCTMLPRGLEFKVACEGQVCRAVAARKVLADLENTRT</sequence>
<reference evidence="1" key="1">
    <citation type="journal article" date="2020" name="Phytopathology">
        <title>Genome Sequence Resources of Colletotrichum truncatum, C. plurivorum, C. musicola, and C. sojae: Four Species Pathogenic to Soybean (Glycine max).</title>
        <authorList>
            <person name="Rogerio F."/>
            <person name="Boufleur T.R."/>
            <person name="Ciampi-Guillardi M."/>
            <person name="Sukno S.A."/>
            <person name="Thon M.R."/>
            <person name="Massola Junior N.S."/>
            <person name="Baroncelli R."/>
        </authorList>
    </citation>
    <scope>NUCLEOTIDE SEQUENCE</scope>
    <source>
        <strain evidence="1">LFN0074</strain>
    </source>
</reference>
<accession>A0A8H6MTU6</accession>
<dbReference type="Proteomes" id="UP000639643">
    <property type="component" value="Unassembled WGS sequence"/>
</dbReference>
<keyword evidence="2" id="KW-1185">Reference proteome</keyword>
<dbReference type="EMBL" id="WIGM01000949">
    <property type="protein sequence ID" value="KAF6808055.1"/>
    <property type="molecule type" value="Genomic_DNA"/>
</dbReference>
<gene>
    <name evidence="1" type="ORF">CMUS01_13980</name>
</gene>
<dbReference type="OrthoDB" id="4847662at2759"/>
<comment type="caution">
    <text evidence="1">The sequence shown here is derived from an EMBL/GenBank/DDBJ whole genome shotgun (WGS) entry which is preliminary data.</text>
</comment>
<evidence type="ECO:0000313" key="1">
    <source>
        <dbReference type="EMBL" id="KAF6808055.1"/>
    </source>
</evidence>
<feature type="non-terminal residue" evidence="1">
    <location>
        <position position="625"/>
    </location>
</feature>
<dbReference type="AlphaFoldDB" id="A0A8H6MTU6"/>